<comment type="caution">
    <text evidence="2">The sequence shown here is derived from an EMBL/GenBank/DDBJ whole genome shotgun (WGS) entry which is preliminary data.</text>
</comment>
<dbReference type="Gene3D" id="3.30.530.20">
    <property type="match status" value="1"/>
</dbReference>
<gene>
    <name evidence="2" type="ORF">ACFFSA_44835</name>
</gene>
<dbReference type="CDD" id="cd07817">
    <property type="entry name" value="SRPBCC_8"/>
    <property type="match status" value="1"/>
</dbReference>
<evidence type="ECO:0000259" key="1">
    <source>
        <dbReference type="PROSITE" id="PS50914"/>
    </source>
</evidence>
<organism evidence="2 3">
    <name type="scientific">Nonomuraea helvata</name>
    <dbReference type="NCBI Taxonomy" id="37484"/>
    <lineage>
        <taxon>Bacteria</taxon>
        <taxon>Bacillati</taxon>
        <taxon>Actinomycetota</taxon>
        <taxon>Actinomycetes</taxon>
        <taxon>Streptosporangiales</taxon>
        <taxon>Streptosporangiaceae</taxon>
        <taxon>Nonomuraea</taxon>
    </lineage>
</organism>
<dbReference type="Proteomes" id="UP001589532">
    <property type="component" value="Unassembled WGS sequence"/>
</dbReference>
<dbReference type="Pfam" id="PF04972">
    <property type="entry name" value="BON"/>
    <property type="match status" value="1"/>
</dbReference>
<evidence type="ECO:0000313" key="3">
    <source>
        <dbReference type="Proteomes" id="UP001589532"/>
    </source>
</evidence>
<feature type="domain" description="BON" evidence="1">
    <location>
        <begin position="71"/>
        <end position="137"/>
    </location>
</feature>
<name>A0ABV5SF89_9ACTN</name>
<evidence type="ECO:0000313" key="2">
    <source>
        <dbReference type="EMBL" id="MFB9630244.1"/>
    </source>
</evidence>
<sequence>MAGAGAAVGAAVEYLFDPDRGRSRRAKVRDQASHATHELTYGVGRLSRDLRNRSRGLAAGTRFRLAGRSADDRILYERVRAQIGRYLAHPHAVEVKVEDGVALLNGDVLTGEDRRAVRAVRRIPGIRSVEPRWHVHRDPSEVPRFQGTGRVRSPVPELLQQHWAPSARFLAGTGAAALWIFAGRFPRAVAWPLRGAAIMLGARSATNLPLRRLTGINAGRRAVDVTRAVTIAAPPEQIWELLSDYSIFARIMPDVREVRRSVDGTKSHWEIRGPMGRPIRFDAVETSRQEGSHITWKSADGQLIAHTGEVRLAPEQGGRTRLQVQLTYNPVAGAAGHAIARLLGADPGTRLKEDLLRLKSCIEGQQQPVMSG</sequence>
<accession>A0ABV5SF89</accession>
<protein>
    <submittedName>
        <fullName evidence="2">SRPBCC family protein</fullName>
    </submittedName>
</protein>
<dbReference type="PANTHER" id="PTHR33824">
    <property type="entry name" value="POLYKETIDE CYCLASE/DEHYDRASE AND LIPID TRANSPORT SUPERFAMILY PROTEIN"/>
    <property type="match status" value="1"/>
</dbReference>
<dbReference type="EMBL" id="JBHMBW010000094">
    <property type="protein sequence ID" value="MFB9630244.1"/>
    <property type="molecule type" value="Genomic_DNA"/>
</dbReference>
<proteinExistence type="predicted"/>
<keyword evidence="3" id="KW-1185">Reference proteome</keyword>
<reference evidence="2 3" key="1">
    <citation type="submission" date="2024-09" db="EMBL/GenBank/DDBJ databases">
        <authorList>
            <person name="Sun Q."/>
            <person name="Mori K."/>
        </authorList>
    </citation>
    <scope>NUCLEOTIDE SEQUENCE [LARGE SCALE GENOMIC DNA]</scope>
    <source>
        <strain evidence="2 3">JCM 3143</strain>
    </source>
</reference>
<dbReference type="RefSeq" id="WP_344988141.1">
    <property type="nucleotide sequence ID" value="NZ_BAAAXV010000002.1"/>
</dbReference>
<dbReference type="Gene3D" id="3.30.1340.30">
    <property type="match status" value="1"/>
</dbReference>
<dbReference type="PANTHER" id="PTHR33824:SF7">
    <property type="entry name" value="POLYKETIDE CYCLASE_DEHYDRASE AND LIPID TRANSPORT SUPERFAMILY PROTEIN"/>
    <property type="match status" value="1"/>
</dbReference>
<dbReference type="InterPro" id="IPR023393">
    <property type="entry name" value="START-like_dom_sf"/>
</dbReference>
<dbReference type="InterPro" id="IPR007055">
    <property type="entry name" value="BON_dom"/>
</dbReference>
<dbReference type="PROSITE" id="PS50914">
    <property type="entry name" value="BON"/>
    <property type="match status" value="1"/>
</dbReference>
<dbReference type="InterPro" id="IPR047137">
    <property type="entry name" value="ORF3"/>
</dbReference>
<dbReference type="SUPFAM" id="SSF55961">
    <property type="entry name" value="Bet v1-like"/>
    <property type="match status" value="1"/>
</dbReference>
<dbReference type="Pfam" id="PF10604">
    <property type="entry name" value="Polyketide_cyc2"/>
    <property type="match status" value="1"/>
</dbReference>
<dbReference type="InterPro" id="IPR019587">
    <property type="entry name" value="Polyketide_cyclase/dehydratase"/>
</dbReference>